<dbReference type="InterPro" id="IPR020846">
    <property type="entry name" value="MFS_dom"/>
</dbReference>
<dbReference type="FunFam" id="1.20.1250.20:FF:000011">
    <property type="entry name" value="MFS multidrug transporter, putative"/>
    <property type="match status" value="1"/>
</dbReference>
<evidence type="ECO:0000313" key="8">
    <source>
        <dbReference type="EMBL" id="PLB41806.1"/>
    </source>
</evidence>
<feature type="transmembrane region" description="Helical" evidence="6">
    <location>
        <begin position="198"/>
        <end position="216"/>
    </location>
</feature>
<feature type="transmembrane region" description="Helical" evidence="6">
    <location>
        <begin position="471"/>
        <end position="495"/>
    </location>
</feature>
<dbReference type="STRING" id="41067.A0A2I2FMD8"/>
<dbReference type="AlphaFoldDB" id="A0A2I2FMD8"/>
<keyword evidence="3 6" id="KW-1133">Transmembrane helix</keyword>
<gene>
    <name evidence="8" type="ORF">BDW47DRAFT_98600</name>
</gene>
<feature type="transmembrane region" description="Helical" evidence="6">
    <location>
        <begin position="373"/>
        <end position="391"/>
    </location>
</feature>
<feature type="transmembrane region" description="Helical" evidence="6">
    <location>
        <begin position="411"/>
        <end position="432"/>
    </location>
</feature>
<feature type="compositionally biased region" description="Basic and acidic residues" evidence="5">
    <location>
        <begin position="27"/>
        <end position="40"/>
    </location>
</feature>
<feature type="transmembrane region" description="Helical" evidence="6">
    <location>
        <begin position="256"/>
        <end position="277"/>
    </location>
</feature>
<keyword evidence="2 6" id="KW-0812">Transmembrane</keyword>
<evidence type="ECO:0000256" key="2">
    <source>
        <dbReference type="ARBA" id="ARBA00022692"/>
    </source>
</evidence>
<dbReference type="Gene3D" id="1.20.1250.20">
    <property type="entry name" value="MFS general substrate transporter like domains"/>
    <property type="match status" value="1"/>
</dbReference>
<dbReference type="GO" id="GO:0005886">
    <property type="term" value="C:plasma membrane"/>
    <property type="evidence" value="ECO:0007669"/>
    <property type="project" value="TreeGrafter"/>
</dbReference>
<protein>
    <submittedName>
        <fullName evidence="8">Putative bicyclomycin resistance protein</fullName>
    </submittedName>
</protein>
<dbReference type="Proteomes" id="UP000234585">
    <property type="component" value="Unassembled WGS sequence"/>
</dbReference>
<feature type="transmembrane region" description="Helical" evidence="6">
    <location>
        <begin position="507"/>
        <end position="532"/>
    </location>
</feature>
<keyword evidence="9" id="KW-1185">Reference proteome</keyword>
<feature type="transmembrane region" description="Helical" evidence="6">
    <location>
        <begin position="334"/>
        <end position="353"/>
    </location>
</feature>
<feature type="transmembrane region" description="Helical" evidence="6">
    <location>
        <begin position="137"/>
        <end position="156"/>
    </location>
</feature>
<evidence type="ECO:0000256" key="3">
    <source>
        <dbReference type="ARBA" id="ARBA00022989"/>
    </source>
</evidence>
<dbReference type="PANTHER" id="PTHR23502">
    <property type="entry name" value="MAJOR FACILITATOR SUPERFAMILY"/>
    <property type="match status" value="1"/>
</dbReference>
<comment type="subcellular location">
    <subcellularLocation>
        <location evidence="1">Membrane</location>
        <topology evidence="1">Multi-pass membrane protein</topology>
    </subcellularLocation>
</comment>
<accession>A0A2I2FMD8</accession>
<feature type="transmembrane region" description="Helical" evidence="6">
    <location>
        <begin position="105"/>
        <end position="125"/>
    </location>
</feature>
<name>A0A2I2FMD8_ASPCN</name>
<feature type="transmembrane region" description="Helical" evidence="6">
    <location>
        <begin position="438"/>
        <end position="459"/>
    </location>
</feature>
<evidence type="ECO:0000256" key="4">
    <source>
        <dbReference type="ARBA" id="ARBA00023136"/>
    </source>
</evidence>
<dbReference type="RefSeq" id="XP_024675818.1">
    <property type="nucleotide sequence ID" value="XM_024820671.1"/>
</dbReference>
<sequence>MPDVEQQSEKASSPAPSSVGRTNTNRELSDTELIRIETHKSQQRATVGSTTGKPCPREKWLVMGGGKPIPAGMDNPDDYIVEFDGSHDPIHPFNWKLRKKLSTGVNISIATFTAAFTSGIFAPGIDDASREFGVGREVGVLGTTLFVLGFASGPLLWAPASELVGRRWPLTIGIFGESIFTIAAAVSKDIQTLTICRFFAGVFGASQVTVVPAVFSDMFDDTHRGVALMVYSLTVFVGPFAAPFIGGFIVDSSLSWRWILYIASFMGFASTALYLLFVSETYPPAILSQKGATLRRQTHIWAIHAKQDEVEIDVRELIHNNFTRPLRMLVQEPILLFVSLYMSFIYGIVYALLEAYPYVFQHVYGMNQGQAGLTFFGLIIGLICSVSFMVWQHRFYVRKLVANNHRGVPEWRLPPTVVGAPVFTVGLFWYGWTGFTPSIHWMSPTASGVLIGFGLLCIFQPCFNYLVDTYLTLVASTIAANMMLRSAIAAGFPLFSKQMFANLGVQWAGTLLGCLAAAMVPIPVLLTVYGPWIRGKSRMIRHGG</sequence>
<dbReference type="InterPro" id="IPR011701">
    <property type="entry name" value="MFS"/>
</dbReference>
<feature type="domain" description="Major facilitator superfamily (MFS) profile" evidence="7">
    <location>
        <begin position="103"/>
        <end position="544"/>
    </location>
</feature>
<evidence type="ECO:0000313" key="9">
    <source>
        <dbReference type="Proteomes" id="UP000234585"/>
    </source>
</evidence>
<evidence type="ECO:0000256" key="1">
    <source>
        <dbReference type="ARBA" id="ARBA00004141"/>
    </source>
</evidence>
<dbReference type="GO" id="GO:0022857">
    <property type="term" value="F:transmembrane transporter activity"/>
    <property type="evidence" value="ECO:0007669"/>
    <property type="project" value="InterPro"/>
</dbReference>
<dbReference type="OrthoDB" id="9986881at2759"/>
<keyword evidence="4 6" id="KW-0472">Membrane</keyword>
<dbReference type="CDD" id="cd17323">
    <property type="entry name" value="MFS_Tpo1_MDR_like"/>
    <property type="match status" value="1"/>
</dbReference>
<dbReference type="GeneID" id="36527831"/>
<evidence type="ECO:0000256" key="6">
    <source>
        <dbReference type="SAM" id="Phobius"/>
    </source>
</evidence>
<reference evidence="8 9" key="1">
    <citation type="submission" date="2017-12" db="EMBL/GenBank/DDBJ databases">
        <authorList>
            <consortium name="DOE Joint Genome Institute"/>
            <person name="Haridas S."/>
            <person name="Kjaerbolling I."/>
            <person name="Vesth T.C."/>
            <person name="Frisvad J.C."/>
            <person name="Nybo J.L."/>
            <person name="Theobald S."/>
            <person name="Kuo A."/>
            <person name="Bowyer P."/>
            <person name="Matsuda Y."/>
            <person name="Mondo S."/>
            <person name="Lyhne E.K."/>
            <person name="Kogle M.E."/>
            <person name="Clum A."/>
            <person name="Lipzen A."/>
            <person name="Salamov A."/>
            <person name="Ngan C.Y."/>
            <person name="Daum C."/>
            <person name="Chiniquy J."/>
            <person name="Barry K."/>
            <person name="LaButti K."/>
            <person name="Simmons B.A."/>
            <person name="Magnuson J.K."/>
            <person name="Mortensen U.H."/>
            <person name="Larsen T.O."/>
            <person name="Grigoriev I.V."/>
            <person name="Baker S.E."/>
            <person name="Andersen M.R."/>
            <person name="Nordberg H.P."/>
            <person name="Cantor M.N."/>
            <person name="Hua S.X."/>
        </authorList>
    </citation>
    <scope>NUCLEOTIDE SEQUENCE [LARGE SCALE GENOMIC DNA]</scope>
    <source>
        <strain evidence="8 9">CBS 102.13</strain>
    </source>
</reference>
<evidence type="ECO:0000256" key="5">
    <source>
        <dbReference type="SAM" id="MobiDB-lite"/>
    </source>
</evidence>
<feature type="compositionally biased region" description="Polar residues" evidence="5">
    <location>
        <begin position="43"/>
        <end position="52"/>
    </location>
</feature>
<organism evidence="8 9">
    <name type="scientific">Aspergillus candidus</name>
    <dbReference type="NCBI Taxonomy" id="41067"/>
    <lineage>
        <taxon>Eukaryota</taxon>
        <taxon>Fungi</taxon>
        <taxon>Dikarya</taxon>
        <taxon>Ascomycota</taxon>
        <taxon>Pezizomycotina</taxon>
        <taxon>Eurotiomycetes</taxon>
        <taxon>Eurotiomycetidae</taxon>
        <taxon>Eurotiales</taxon>
        <taxon>Aspergillaceae</taxon>
        <taxon>Aspergillus</taxon>
        <taxon>Aspergillus subgen. Circumdati</taxon>
    </lineage>
</organism>
<evidence type="ECO:0000259" key="7">
    <source>
        <dbReference type="PROSITE" id="PS50850"/>
    </source>
</evidence>
<dbReference type="EMBL" id="KZ559119">
    <property type="protein sequence ID" value="PLB41806.1"/>
    <property type="molecule type" value="Genomic_DNA"/>
</dbReference>
<feature type="compositionally biased region" description="Polar residues" evidence="5">
    <location>
        <begin position="9"/>
        <end position="26"/>
    </location>
</feature>
<dbReference type="PROSITE" id="PS50850">
    <property type="entry name" value="MFS"/>
    <property type="match status" value="1"/>
</dbReference>
<proteinExistence type="predicted"/>
<feature type="transmembrane region" description="Helical" evidence="6">
    <location>
        <begin position="228"/>
        <end position="250"/>
    </location>
</feature>
<dbReference type="SUPFAM" id="SSF103473">
    <property type="entry name" value="MFS general substrate transporter"/>
    <property type="match status" value="1"/>
</dbReference>
<dbReference type="Pfam" id="PF07690">
    <property type="entry name" value="MFS_1"/>
    <property type="match status" value="1"/>
</dbReference>
<feature type="region of interest" description="Disordered" evidence="5">
    <location>
        <begin position="1"/>
        <end position="59"/>
    </location>
</feature>
<dbReference type="InterPro" id="IPR036259">
    <property type="entry name" value="MFS_trans_sf"/>
</dbReference>
<dbReference type="PANTHER" id="PTHR23502:SF138">
    <property type="entry name" value="MAJOR FACILITATOR SUPERFAMILY (MFS) PROFILE DOMAIN-CONTAINING PROTEIN-RELATED"/>
    <property type="match status" value="1"/>
</dbReference>